<dbReference type="OMA" id="HICAMYG"/>
<reference evidence="5 6" key="1">
    <citation type="journal article" date="2013" name="PLoS Genet.">
        <title>The genome and development-dependent transcriptomes of Pyronema confluens: a window into fungal evolution.</title>
        <authorList>
            <person name="Traeger S."/>
            <person name="Altegoer F."/>
            <person name="Freitag M."/>
            <person name="Gabaldon T."/>
            <person name="Kempken F."/>
            <person name="Kumar A."/>
            <person name="Marcet-Houben M."/>
            <person name="Poggeler S."/>
            <person name="Stajich J.E."/>
            <person name="Nowrousian M."/>
        </authorList>
    </citation>
    <scope>NUCLEOTIDE SEQUENCE [LARGE SCALE GENOMIC DNA]</scope>
    <source>
        <strain evidence="6">CBS 100304</strain>
        <tissue evidence="5">Vegetative mycelium</tissue>
    </source>
</reference>
<dbReference type="EMBL" id="HF935229">
    <property type="protein sequence ID" value="CCX05054.1"/>
    <property type="molecule type" value="Genomic_DNA"/>
</dbReference>
<organism evidence="5 6">
    <name type="scientific">Pyronema omphalodes (strain CBS 100304)</name>
    <name type="common">Pyronema confluens</name>
    <dbReference type="NCBI Taxonomy" id="1076935"/>
    <lineage>
        <taxon>Eukaryota</taxon>
        <taxon>Fungi</taxon>
        <taxon>Dikarya</taxon>
        <taxon>Ascomycota</taxon>
        <taxon>Pezizomycotina</taxon>
        <taxon>Pezizomycetes</taxon>
        <taxon>Pezizales</taxon>
        <taxon>Pyronemataceae</taxon>
        <taxon>Pyronema</taxon>
    </lineage>
</organism>
<evidence type="ECO:0000256" key="1">
    <source>
        <dbReference type="ARBA" id="ARBA00022737"/>
    </source>
</evidence>
<evidence type="ECO:0000313" key="5">
    <source>
        <dbReference type="EMBL" id="CCX05054.1"/>
    </source>
</evidence>
<dbReference type="STRING" id="1076935.U4KZE2"/>
<keyword evidence="6" id="KW-1185">Reference proteome</keyword>
<dbReference type="OrthoDB" id="9995210at2759"/>
<keyword evidence="1" id="KW-0677">Repeat</keyword>
<feature type="compositionally biased region" description="Acidic residues" evidence="4">
    <location>
        <begin position="149"/>
        <end position="169"/>
    </location>
</feature>
<dbReference type="PANTHER" id="PTHR24171">
    <property type="entry name" value="ANKYRIN REPEAT DOMAIN-CONTAINING PROTEIN 39-RELATED"/>
    <property type="match status" value="1"/>
</dbReference>
<evidence type="ECO:0000313" key="6">
    <source>
        <dbReference type="Proteomes" id="UP000018144"/>
    </source>
</evidence>
<dbReference type="InterPro" id="IPR002110">
    <property type="entry name" value="Ankyrin_rpt"/>
</dbReference>
<protein>
    <submittedName>
        <fullName evidence="5">Similar to Ankyrin repeat-containing protein YGL242C acc. no. P53066</fullName>
    </submittedName>
</protein>
<dbReference type="PANTHER" id="PTHR24171:SF8">
    <property type="entry name" value="BRCA1-ASSOCIATED RING DOMAIN PROTEIN 1"/>
    <property type="match status" value="1"/>
</dbReference>
<sequence length="169" mass="18765">MSDEGASPRELLLEACRRDNTDLLEKILKENTSAEFLNDSRDALGNTALHVAAQYGSYHVMDELLDQEGLEVDPINTMEQETPLHKAVIYTRDDPELGLEVVKLLVDAGADPRIRNKSKMRPIDIADARNDELKEILQTAEYSINAGDDIVDESNDYDEGDLASGSDDD</sequence>
<dbReference type="Proteomes" id="UP000018144">
    <property type="component" value="Unassembled WGS sequence"/>
</dbReference>
<proteinExistence type="predicted"/>
<accession>U4KZE2</accession>
<dbReference type="PROSITE" id="PS50088">
    <property type="entry name" value="ANK_REPEAT"/>
    <property type="match status" value="2"/>
</dbReference>
<evidence type="ECO:0000256" key="4">
    <source>
        <dbReference type="SAM" id="MobiDB-lite"/>
    </source>
</evidence>
<evidence type="ECO:0000256" key="2">
    <source>
        <dbReference type="ARBA" id="ARBA00023043"/>
    </source>
</evidence>
<keyword evidence="2 3" id="KW-0040">ANK repeat</keyword>
<dbReference type="AlphaFoldDB" id="U4KZE2"/>
<dbReference type="PROSITE" id="PS50297">
    <property type="entry name" value="ANK_REP_REGION"/>
    <property type="match status" value="2"/>
</dbReference>
<dbReference type="eggNOG" id="ENOG502S4CU">
    <property type="taxonomic scope" value="Eukaryota"/>
</dbReference>
<dbReference type="SMART" id="SM00248">
    <property type="entry name" value="ANK"/>
    <property type="match status" value="2"/>
</dbReference>
<dbReference type="PRINTS" id="PR01415">
    <property type="entry name" value="ANKYRIN"/>
</dbReference>
<gene>
    <name evidence="5" type="ORF">PCON_04543</name>
</gene>
<dbReference type="GO" id="GO:0004842">
    <property type="term" value="F:ubiquitin-protein transferase activity"/>
    <property type="evidence" value="ECO:0007669"/>
    <property type="project" value="TreeGrafter"/>
</dbReference>
<dbReference type="InterPro" id="IPR036770">
    <property type="entry name" value="Ankyrin_rpt-contain_sf"/>
</dbReference>
<dbReference type="Pfam" id="PF12796">
    <property type="entry name" value="Ank_2"/>
    <property type="match status" value="1"/>
</dbReference>
<dbReference type="Gene3D" id="1.25.40.20">
    <property type="entry name" value="Ankyrin repeat-containing domain"/>
    <property type="match status" value="1"/>
</dbReference>
<feature type="repeat" description="ANK" evidence="3">
    <location>
        <begin position="44"/>
        <end position="77"/>
    </location>
</feature>
<dbReference type="GO" id="GO:0085020">
    <property type="term" value="P:protein K6-linked ubiquitination"/>
    <property type="evidence" value="ECO:0007669"/>
    <property type="project" value="TreeGrafter"/>
</dbReference>
<dbReference type="SUPFAM" id="SSF48403">
    <property type="entry name" value="Ankyrin repeat"/>
    <property type="match status" value="1"/>
</dbReference>
<feature type="region of interest" description="Disordered" evidence="4">
    <location>
        <begin position="147"/>
        <end position="169"/>
    </location>
</feature>
<feature type="repeat" description="ANK" evidence="3">
    <location>
        <begin position="79"/>
        <end position="117"/>
    </location>
</feature>
<evidence type="ECO:0000256" key="3">
    <source>
        <dbReference type="PROSITE-ProRule" id="PRU00023"/>
    </source>
</evidence>
<name>U4KZE2_PYROM</name>